<dbReference type="InterPro" id="IPR013783">
    <property type="entry name" value="Ig-like_fold"/>
</dbReference>
<dbReference type="SUPFAM" id="SSF48726">
    <property type="entry name" value="Immunoglobulin"/>
    <property type="match status" value="4"/>
</dbReference>
<dbReference type="GO" id="GO:0043025">
    <property type="term" value="C:neuronal cell body"/>
    <property type="evidence" value="ECO:0007669"/>
    <property type="project" value="TreeGrafter"/>
</dbReference>
<dbReference type="InterPro" id="IPR036179">
    <property type="entry name" value="Ig-like_dom_sf"/>
</dbReference>
<name>A0A8S4GDB2_PLUXY</name>
<comment type="caution">
    <text evidence="6">The sequence shown here is derived from an EMBL/GenBank/DDBJ whole genome shotgun (WGS) entry which is preliminary data.</text>
</comment>
<keyword evidence="2" id="KW-1015">Disulfide bond</keyword>
<evidence type="ECO:0000313" key="7">
    <source>
        <dbReference type="Proteomes" id="UP000653454"/>
    </source>
</evidence>
<evidence type="ECO:0000313" key="6">
    <source>
        <dbReference type="EMBL" id="CAG9138586.1"/>
    </source>
</evidence>
<dbReference type="InterPro" id="IPR013098">
    <property type="entry name" value="Ig_I-set"/>
</dbReference>
<dbReference type="EMBL" id="CAJHNJ030000693">
    <property type="protein sequence ID" value="CAG9138586.1"/>
    <property type="molecule type" value="Genomic_DNA"/>
</dbReference>
<dbReference type="GO" id="GO:0008046">
    <property type="term" value="F:axon guidance receptor activity"/>
    <property type="evidence" value="ECO:0007669"/>
    <property type="project" value="TreeGrafter"/>
</dbReference>
<evidence type="ECO:0000256" key="3">
    <source>
        <dbReference type="ARBA" id="ARBA00023319"/>
    </source>
</evidence>
<sequence length="415" mass="44889">MTLIFKSVLFLGLILTTFIVSAQPVKQDGGAAHEEILFREHGQPVVLTCARADDPNQGGITTWLRNGTPLEDGKMTPEIKFLDNQSLLVLQPSPAVEGVYQCFTETHKGIATSPKFSVKQTYLKAPETTPSVNIKPAKGLPFSLDCDVPEGYPKPEVQWFLQHGKDHTLIEAIINRRITQAPNGALYFSNATTEDVNVGDFRYVCMARNDAVDLPVVVSEAVIKGLNSEGGNAGRLVEQYVSKEVRAVAGETTALFCIFGGTPLAHPDWTKDGKNVNGAPGDRVTRHNRSSGRRLIIKNTTLEDAGTYQCAVDNGFGTELRSIKVTVEAKPSIKTANEVAAKLGEDVKICEVNGVPTPKLTITHNAKPLVASNNVVITNDGVVVKNIQPTDHGYYGCEAINELGSEFGETYLSIA</sequence>
<feature type="signal peptide" evidence="4">
    <location>
        <begin position="1"/>
        <end position="22"/>
    </location>
</feature>
<keyword evidence="3" id="KW-0393">Immunoglobulin domain</keyword>
<keyword evidence="1 4" id="KW-0732">Signal</keyword>
<feature type="domain" description="Ig-like" evidence="5">
    <location>
        <begin position="42"/>
        <end position="117"/>
    </location>
</feature>
<dbReference type="InterPro" id="IPR003598">
    <property type="entry name" value="Ig_sub2"/>
</dbReference>
<feature type="domain" description="Ig-like" evidence="5">
    <location>
        <begin position="126"/>
        <end position="209"/>
    </location>
</feature>
<dbReference type="SMART" id="SM00408">
    <property type="entry name" value="IGc2"/>
    <property type="match status" value="4"/>
</dbReference>
<proteinExistence type="predicted"/>
<dbReference type="Pfam" id="PF07679">
    <property type="entry name" value="I-set"/>
    <property type="match status" value="2"/>
</dbReference>
<protein>
    <submittedName>
        <fullName evidence="6">(diamondback moth) hypothetical protein</fullName>
    </submittedName>
</protein>
<evidence type="ECO:0000256" key="2">
    <source>
        <dbReference type="ARBA" id="ARBA00023157"/>
    </source>
</evidence>
<dbReference type="GO" id="GO:0030424">
    <property type="term" value="C:axon"/>
    <property type="evidence" value="ECO:0007669"/>
    <property type="project" value="TreeGrafter"/>
</dbReference>
<evidence type="ECO:0000259" key="5">
    <source>
        <dbReference type="PROSITE" id="PS50835"/>
    </source>
</evidence>
<feature type="domain" description="Ig-like" evidence="5">
    <location>
        <begin position="331"/>
        <end position="415"/>
    </location>
</feature>
<dbReference type="PROSITE" id="PS50835">
    <property type="entry name" value="IG_LIKE"/>
    <property type="match status" value="4"/>
</dbReference>
<dbReference type="GO" id="GO:0007156">
    <property type="term" value="P:homophilic cell adhesion via plasma membrane adhesion molecules"/>
    <property type="evidence" value="ECO:0007669"/>
    <property type="project" value="TreeGrafter"/>
</dbReference>
<feature type="chain" id="PRO_5035834122" evidence="4">
    <location>
        <begin position="23"/>
        <end position="415"/>
    </location>
</feature>
<accession>A0A8S4GDB2</accession>
<organism evidence="6 7">
    <name type="scientific">Plutella xylostella</name>
    <name type="common">Diamondback moth</name>
    <name type="synonym">Plutella maculipennis</name>
    <dbReference type="NCBI Taxonomy" id="51655"/>
    <lineage>
        <taxon>Eukaryota</taxon>
        <taxon>Metazoa</taxon>
        <taxon>Ecdysozoa</taxon>
        <taxon>Arthropoda</taxon>
        <taxon>Hexapoda</taxon>
        <taxon>Insecta</taxon>
        <taxon>Pterygota</taxon>
        <taxon>Neoptera</taxon>
        <taxon>Endopterygota</taxon>
        <taxon>Lepidoptera</taxon>
        <taxon>Glossata</taxon>
        <taxon>Ditrysia</taxon>
        <taxon>Yponomeutoidea</taxon>
        <taxon>Plutellidae</taxon>
        <taxon>Plutella</taxon>
    </lineage>
</organism>
<keyword evidence="7" id="KW-1185">Reference proteome</keyword>
<dbReference type="Gene3D" id="2.60.40.10">
    <property type="entry name" value="Immunoglobulins"/>
    <property type="match status" value="4"/>
</dbReference>
<dbReference type="AlphaFoldDB" id="A0A8S4GDB2"/>
<dbReference type="PANTHER" id="PTHR45080">
    <property type="entry name" value="CONTACTIN 5"/>
    <property type="match status" value="1"/>
</dbReference>
<dbReference type="GO" id="GO:0005886">
    <property type="term" value="C:plasma membrane"/>
    <property type="evidence" value="ECO:0007669"/>
    <property type="project" value="TreeGrafter"/>
</dbReference>
<dbReference type="PANTHER" id="PTHR45080:SF8">
    <property type="entry name" value="IG-LIKE DOMAIN-CONTAINING PROTEIN"/>
    <property type="match status" value="1"/>
</dbReference>
<gene>
    <name evidence="6" type="ORF">PLXY2_LOCUS16849</name>
</gene>
<dbReference type="SMART" id="SM00409">
    <property type="entry name" value="IG"/>
    <property type="match status" value="4"/>
</dbReference>
<evidence type="ECO:0000256" key="4">
    <source>
        <dbReference type="SAM" id="SignalP"/>
    </source>
</evidence>
<dbReference type="InterPro" id="IPR007110">
    <property type="entry name" value="Ig-like_dom"/>
</dbReference>
<dbReference type="Proteomes" id="UP000653454">
    <property type="component" value="Unassembled WGS sequence"/>
</dbReference>
<reference evidence="6" key="1">
    <citation type="submission" date="2020-11" db="EMBL/GenBank/DDBJ databases">
        <authorList>
            <person name="Whiteford S."/>
        </authorList>
    </citation>
    <scope>NUCLEOTIDE SEQUENCE</scope>
</reference>
<dbReference type="InterPro" id="IPR003599">
    <property type="entry name" value="Ig_sub"/>
</dbReference>
<dbReference type="GO" id="GO:0050808">
    <property type="term" value="P:synapse organization"/>
    <property type="evidence" value="ECO:0007669"/>
    <property type="project" value="TreeGrafter"/>
</dbReference>
<feature type="domain" description="Ig-like" evidence="5">
    <location>
        <begin position="215"/>
        <end position="326"/>
    </location>
</feature>
<dbReference type="InterPro" id="IPR050958">
    <property type="entry name" value="Cell_Adh-Cytoskel_Orgn"/>
</dbReference>
<evidence type="ECO:0000256" key="1">
    <source>
        <dbReference type="ARBA" id="ARBA00022729"/>
    </source>
</evidence>